<feature type="region of interest" description="Disordered" evidence="1">
    <location>
        <begin position="39"/>
        <end position="70"/>
    </location>
</feature>
<reference evidence="2" key="1">
    <citation type="submission" date="2020-06" db="EMBL/GenBank/DDBJ databases">
        <authorList>
            <person name="Li T."/>
            <person name="Hu X."/>
            <person name="Zhang T."/>
            <person name="Song X."/>
            <person name="Zhang H."/>
            <person name="Dai N."/>
            <person name="Sheng W."/>
            <person name="Hou X."/>
            <person name="Wei L."/>
        </authorList>
    </citation>
    <scope>NUCLEOTIDE SEQUENCE</scope>
    <source>
        <strain evidence="2">KEN1</strain>
        <tissue evidence="2">Leaf</tissue>
    </source>
</reference>
<proteinExistence type="predicted"/>
<name>A0AAW2Y794_9LAMI</name>
<comment type="caution">
    <text evidence="2">The sequence shown here is derived from an EMBL/GenBank/DDBJ whole genome shotgun (WGS) entry which is preliminary data.</text>
</comment>
<organism evidence="2">
    <name type="scientific">Sesamum latifolium</name>
    <dbReference type="NCBI Taxonomy" id="2727402"/>
    <lineage>
        <taxon>Eukaryota</taxon>
        <taxon>Viridiplantae</taxon>
        <taxon>Streptophyta</taxon>
        <taxon>Embryophyta</taxon>
        <taxon>Tracheophyta</taxon>
        <taxon>Spermatophyta</taxon>
        <taxon>Magnoliopsida</taxon>
        <taxon>eudicotyledons</taxon>
        <taxon>Gunneridae</taxon>
        <taxon>Pentapetalae</taxon>
        <taxon>asterids</taxon>
        <taxon>lamiids</taxon>
        <taxon>Lamiales</taxon>
        <taxon>Pedaliaceae</taxon>
        <taxon>Sesamum</taxon>
    </lineage>
</organism>
<sequence length="70" mass="7809">MAMTVIKVGDSTVRRYRCMVDGEATEARLVKRRRRETVAAALGDDQPPQQQESDAISAPTTVKRSSRFRG</sequence>
<dbReference type="AlphaFoldDB" id="A0AAW2Y794"/>
<reference evidence="2" key="2">
    <citation type="journal article" date="2024" name="Plant">
        <title>Genomic evolution and insights into agronomic trait innovations of Sesamum species.</title>
        <authorList>
            <person name="Miao H."/>
            <person name="Wang L."/>
            <person name="Qu L."/>
            <person name="Liu H."/>
            <person name="Sun Y."/>
            <person name="Le M."/>
            <person name="Wang Q."/>
            <person name="Wei S."/>
            <person name="Zheng Y."/>
            <person name="Lin W."/>
            <person name="Duan Y."/>
            <person name="Cao H."/>
            <person name="Xiong S."/>
            <person name="Wang X."/>
            <person name="Wei L."/>
            <person name="Li C."/>
            <person name="Ma Q."/>
            <person name="Ju M."/>
            <person name="Zhao R."/>
            <person name="Li G."/>
            <person name="Mu C."/>
            <person name="Tian Q."/>
            <person name="Mei H."/>
            <person name="Zhang T."/>
            <person name="Gao T."/>
            <person name="Zhang H."/>
        </authorList>
    </citation>
    <scope>NUCLEOTIDE SEQUENCE</scope>
    <source>
        <strain evidence="2">KEN1</strain>
    </source>
</reference>
<evidence type="ECO:0000313" key="2">
    <source>
        <dbReference type="EMBL" id="KAL0461645.1"/>
    </source>
</evidence>
<accession>A0AAW2Y794</accession>
<feature type="compositionally biased region" description="Polar residues" evidence="1">
    <location>
        <begin position="47"/>
        <end position="63"/>
    </location>
</feature>
<dbReference type="EMBL" id="JACGWN010000001">
    <property type="protein sequence ID" value="KAL0461645.1"/>
    <property type="molecule type" value="Genomic_DNA"/>
</dbReference>
<evidence type="ECO:0000256" key="1">
    <source>
        <dbReference type="SAM" id="MobiDB-lite"/>
    </source>
</evidence>
<protein>
    <submittedName>
        <fullName evidence="2">Uncharacterized protein</fullName>
    </submittedName>
</protein>
<gene>
    <name evidence="2" type="ORF">Slati_0052100</name>
</gene>